<proteinExistence type="predicted"/>
<keyword evidence="3" id="KW-1185">Reference proteome</keyword>
<protein>
    <recommendedName>
        <fullName evidence="1">RNase H type-1 domain-containing protein</fullName>
    </recommendedName>
</protein>
<dbReference type="CDD" id="cd06222">
    <property type="entry name" value="RNase_H_like"/>
    <property type="match status" value="1"/>
</dbReference>
<evidence type="ECO:0000313" key="2">
    <source>
        <dbReference type="EMBL" id="KAF4346903.1"/>
    </source>
</evidence>
<evidence type="ECO:0000259" key="1">
    <source>
        <dbReference type="Pfam" id="PF13456"/>
    </source>
</evidence>
<dbReference type="PANTHER" id="PTHR47074">
    <property type="entry name" value="BNAC02G40300D PROTEIN"/>
    <property type="match status" value="1"/>
</dbReference>
<feature type="domain" description="RNase H type-1" evidence="1">
    <location>
        <begin position="89"/>
        <end position="185"/>
    </location>
</feature>
<dbReference type="InterPro" id="IPR044730">
    <property type="entry name" value="RNase_H-like_dom_plant"/>
</dbReference>
<dbReference type="GO" id="GO:0004523">
    <property type="term" value="F:RNA-DNA hybrid ribonuclease activity"/>
    <property type="evidence" value="ECO:0007669"/>
    <property type="project" value="InterPro"/>
</dbReference>
<evidence type="ECO:0000313" key="3">
    <source>
        <dbReference type="Proteomes" id="UP000583929"/>
    </source>
</evidence>
<dbReference type="GO" id="GO:0003676">
    <property type="term" value="F:nucleic acid binding"/>
    <property type="evidence" value="ECO:0007669"/>
    <property type="project" value="InterPro"/>
</dbReference>
<dbReference type="PANTHER" id="PTHR47074:SF11">
    <property type="entry name" value="REVERSE TRANSCRIPTASE-LIKE PROTEIN"/>
    <property type="match status" value="1"/>
</dbReference>
<organism evidence="2 3">
    <name type="scientific">Cannabis sativa</name>
    <name type="common">Hemp</name>
    <name type="synonym">Marijuana</name>
    <dbReference type="NCBI Taxonomy" id="3483"/>
    <lineage>
        <taxon>Eukaryota</taxon>
        <taxon>Viridiplantae</taxon>
        <taxon>Streptophyta</taxon>
        <taxon>Embryophyta</taxon>
        <taxon>Tracheophyta</taxon>
        <taxon>Spermatophyta</taxon>
        <taxon>Magnoliopsida</taxon>
        <taxon>eudicotyledons</taxon>
        <taxon>Gunneridae</taxon>
        <taxon>Pentapetalae</taxon>
        <taxon>rosids</taxon>
        <taxon>fabids</taxon>
        <taxon>Rosales</taxon>
        <taxon>Cannabaceae</taxon>
        <taxon>Cannabis</taxon>
    </lineage>
</organism>
<dbReference type="Pfam" id="PF13456">
    <property type="entry name" value="RVT_3"/>
    <property type="match status" value="1"/>
</dbReference>
<name>A0A7J6DLE7_CANSA</name>
<comment type="caution">
    <text evidence="2">The sequence shown here is derived from an EMBL/GenBank/DDBJ whole genome shotgun (WGS) entry which is preliminary data.</text>
</comment>
<gene>
    <name evidence="2" type="ORF">G4B88_026714</name>
</gene>
<reference evidence="2 3" key="1">
    <citation type="journal article" date="2020" name="bioRxiv">
        <title>Sequence and annotation of 42 cannabis genomes reveals extensive copy number variation in cannabinoid synthesis and pathogen resistance genes.</title>
        <authorList>
            <person name="Mckernan K.J."/>
            <person name="Helbert Y."/>
            <person name="Kane L.T."/>
            <person name="Ebling H."/>
            <person name="Zhang L."/>
            <person name="Liu B."/>
            <person name="Eaton Z."/>
            <person name="Mclaughlin S."/>
            <person name="Kingan S."/>
            <person name="Baybayan P."/>
            <person name="Concepcion G."/>
            <person name="Jordan M."/>
            <person name="Riva A."/>
            <person name="Barbazuk W."/>
            <person name="Harkins T."/>
        </authorList>
    </citation>
    <scope>NUCLEOTIDE SEQUENCE [LARGE SCALE GENOMIC DNA]</scope>
    <source>
        <strain evidence="3">cv. Jamaican Lion 4</strain>
        <tissue evidence="2">Leaf</tissue>
    </source>
</reference>
<dbReference type="InterPro" id="IPR036397">
    <property type="entry name" value="RNaseH_sf"/>
</dbReference>
<dbReference type="AlphaFoldDB" id="A0A7J6DLE7"/>
<dbReference type="InterPro" id="IPR012337">
    <property type="entry name" value="RNaseH-like_sf"/>
</dbReference>
<dbReference type="InterPro" id="IPR052929">
    <property type="entry name" value="RNase_H-like_EbsB-rel"/>
</dbReference>
<accession>A0A7J6DLE7</accession>
<dbReference type="InterPro" id="IPR002156">
    <property type="entry name" value="RNaseH_domain"/>
</dbReference>
<dbReference type="SUPFAM" id="SSF53098">
    <property type="entry name" value="Ribonuclease H-like"/>
    <property type="match status" value="1"/>
</dbReference>
<dbReference type="EMBL" id="JAATIQ010000897">
    <property type="protein sequence ID" value="KAF4346903.1"/>
    <property type="molecule type" value="Genomic_DNA"/>
</dbReference>
<dbReference type="Proteomes" id="UP000583929">
    <property type="component" value="Unassembled WGS sequence"/>
</dbReference>
<dbReference type="Gene3D" id="3.30.420.10">
    <property type="entry name" value="Ribonuclease H-like superfamily/Ribonuclease H"/>
    <property type="match status" value="1"/>
</dbReference>
<sequence>MFLIFISGIPNNVEEFVINYLQEYNEAQQSYHADQLDSEATPITHRPQRLQTIAFQEDSPSLYVDAALDHKNVLTGTDFIFKIGHHRAVASHYRLLPGASTPIFAEGQALLHSLLWCLDSQLSPKFVFSDCLNLVSKVNSEWQDHSALSGLVSRIRMLFSNFPEASLHFLPRQFNMDAHGLAKEAIRSREEV</sequence>